<evidence type="ECO:0000256" key="3">
    <source>
        <dbReference type="ARBA" id="ARBA00022801"/>
    </source>
</evidence>
<evidence type="ECO:0000313" key="6">
    <source>
        <dbReference type="EMBL" id="WGS65452.1"/>
    </source>
</evidence>
<organism evidence="6 7">
    <name type="scientific">Marinitoga aeolica</name>
    <dbReference type="NCBI Taxonomy" id="2809031"/>
    <lineage>
        <taxon>Bacteria</taxon>
        <taxon>Thermotogati</taxon>
        <taxon>Thermotogota</taxon>
        <taxon>Thermotogae</taxon>
        <taxon>Petrotogales</taxon>
        <taxon>Petrotogaceae</taxon>
        <taxon>Marinitoga</taxon>
    </lineage>
</organism>
<keyword evidence="5" id="KW-0143">Chaperone</keyword>
<evidence type="ECO:0000256" key="1">
    <source>
        <dbReference type="ARBA" id="ARBA00009625"/>
    </source>
</evidence>
<keyword evidence="3" id="KW-0378">Hydrolase</keyword>
<reference evidence="6 7" key="1">
    <citation type="submission" date="2021-02" db="EMBL/GenBank/DDBJ databases">
        <title>Characterization of Marinitoga sp. nov. str. BP5-C20A.</title>
        <authorList>
            <person name="Erauso G."/>
            <person name="Postec A."/>
        </authorList>
    </citation>
    <scope>NUCLEOTIDE SEQUENCE [LARGE SCALE GENOMIC DNA]</scope>
    <source>
        <strain evidence="6 7">BP5-C20A</strain>
    </source>
</reference>
<evidence type="ECO:0000256" key="2">
    <source>
        <dbReference type="ARBA" id="ARBA00022741"/>
    </source>
</evidence>
<dbReference type="PANTHER" id="PTHR43087">
    <property type="entry name" value="LYSINE/ARGININE/ORNITHINE TRANSPORT SYSTEM KINASE"/>
    <property type="match status" value="1"/>
</dbReference>
<dbReference type="RefSeq" id="WP_280999891.1">
    <property type="nucleotide sequence ID" value="NZ_CP069362.1"/>
</dbReference>
<dbReference type="InterPro" id="IPR005129">
    <property type="entry name" value="GTPase_ArgK"/>
</dbReference>
<evidence type="ECO:0000256" key="5">
    <source>
        <dbReference type="ARBA" id="ARBA00023186"/>
    </source>
</evidence>
<keyword evidence="4" id="KW-0342">GTP-binding</keyword>
<dbReference type="PANTHER" id="PTHR43087:SF1">
    <property type="entry name" value="LAO_AO TRANSPORT SYSTEM ATPASE"/>
    <property type="match status" value="1"/>
</dbReference>
<evidence type="ECO:0000313" key="7">
    <source>
        <dbReference type="Proteomes" id="UP001232493"/>
    </source>
</evidence>
<keyword evidence="7" id="KW-1185">Reference proteome</keyword>
<accession>A0ABY8PS36</accession>
<dbReference type="Proteomes" id="UP001232493">
    <property type="component" value="Chromosome"/>
</dbReference>
<protein>
    <submittedName>
        <fullName evidence="6">Methylmalonyl Co-A mutase-associated GTPase MeaB</fullName>
    </submittedName>
</protein>
<dbReference type="Gene3D" id="3.40.50.300">
    <property type="entry name" value="P-loop containing nucleotide triphosphate hydrolases"/>
    <property type="match status" value="1"/>
</dbReference>
<gene>
    <name evidence="6" type="primary">meaB</name>
    <name evidence="6" type="ORF">JRV97_02525</name>
</gene>
<dbReference type="EMBL" id="CP069362">
    <property type="protein sequence ID" value="WGS65452.1"/>
    <property type="molecule type" value="Genomic_DNA"/>
</dbReference>
<dbReference type="NCBIfam" id="TIGR00750">
    <property type="entry name" value="lao"/>
    <property type="match status" value="1"/>
</dbReference>
<dbReference type="Pfam" id="PF03308">
    <property type="entry name" value="MeaB"/>
    <property type="match status" value="1"/>
</dbReference>
<name>A0ABY8PS36_9BACT</name>
<dbReference type="InterPro" id="IPR027417">
    <property type="entry name" value="P-loop_NTPase"/>
</dbReference>
<dbReference type="InterPro" id="IPR052040">
    <property type="entry name" value="GTPase/Isobutyryl-CoA_mutase"/>
</dbReference>
<proteinExistence type="inferred from homology"/>
<comment type="similarity">
    <text evidence="1">Belongs to the SIMIBI class G3E GTPase family. ArgK/MeaB subfamily.</text>
</comment>
<sequence>MQIQKKLDKIIEKFKDGEKYALAQVISLVENNINYAWDIISQLPKQKKETQIIGITGSPGAGKSTTLSKMVKEWSNQGLKIGIIAVDPSSPFSGGAFLGDRIRMRNLSGRDNIYIRSVASRGSVGGLCDSIYDIVDVMKSFGFDKIIIETVGAGQSEIEVIFVADTILLVLSPNTGDEIQMFKAGIMEIADAYIVNKMDLPESDKFVLQLKNTLSLESESKTKIILPVSAIRNEGIKDVIDWIDSHFEEIKKTGEYEFRKKRRIKRRVRSSIIRNIDNIIESANFNFENMTDLKEKIIKYVCEVDKNEKN</sequence>
<dbReference type="SUPFAM" id="SSF52540">
    <property type="entry name" value="P-loop containing nucleoside triphosphate hydrolases"/>
    <property type="match status" value="1"/>
</dbReference>
<evidence type="ECO:0000256" key="4">
    <source>
        <dbReference type="ARBA" id="ARBA00023134"/>
    </source>
</evidence>
<keyword evidence="2" id="KW-0547">Nucleotide-binding</keyword>